<gene>
    <name evidence="2" type="ORF">A2U01_0007160</name>
</gene>
<comment type="caution">
    <text evidence="2">The sequence shown here is derived from an EMBL/GenBank/DDBJ whole genome shotgun (WGS) entry which is preliminary data.</text>
</comment>
<evidence type="ECO:0000313" key="2">
    <source>
        <dbReference type="EMBL" id="MCH86305.1"/>
    </source>
</evidence>
<keyword evidence="3" id="KW-1185">Reference proteome</keyword>
<dbReference type="Proteomes" id="UP000265520">
    <property type="component" value="Unassembled WGS sequence"/>
</dbReference>
<dbReference type="AlphaFoldDB" id="A0A392MGT1"/>
<dbReference type="Pfam" id="PF13966">
    <property type="entry name" value="zf-RVT"/>
    <property type="match status" value="1"/>
</dbReference>
<name>A0A392MGT1_9FABA</name>
<protein>
    <recommendedName>
        <fullName evidence="1">Reverse transcriptase zinc-binding domain-containing protein</fullName>
    </recommendedName>
</protein>
<reference evidence="2 3" key="1">
    <citation type="journal article" date="2018" name="Front. Plant Sci.">
        <title>Red Clover (Trifolium pratense) and Zigzag Clover (T. medium) - A Picture of Genomic Similarities and Differences.</title>
        <authorList>
            <person name="Dluhosova J."/>
            <person name="Istvanek J."/>
            <person name="Nedelnik J."/>
            <person name="Repkova J."/>
        </authorList>
    </citation>
    <scope>NUCLEOTIDE SEQUENCE [LARGE SCALE GENOMIC DNA]</scope>
    <source>
        <strain evidence="3">cv. 10/8</strain>
        <tissue evidence="2">Leaf</tissue>
    </source>
</reference>
<proteinExistence type="predicted"/>
<evidence type="ECO:0000313" key="3">
    <source>
        <dbReference type="Proteomes" id="UP000265520"/>
    </source>
</evidence>
<evidence type="ECO:0000259" key="1">
    <source>
        <dbReference type="Pfam" id="PF13966"/>
    </source>
</evidence>
<feature type="domain" description="Reverse transcriptase zinc-binding" evidence="1">
    <location>
        <begin position="1"/>
        <end position="50"/>
    </location>
</feature>
<sequence length="142" mass="16520">MLHNRLPTRKNLAYRKAFGIGAEPPCPFCSHHSESKLHLFMHCSYSWSVWCKILLWLGMSMVMPGDMLSLMYCFTCGMGRDKGKKGLMLVWHTVMWSIWLARNELIFSNKRYTIDDLVEGIQIKKVLGMVVEEKRRPPESPL</sequence>
<accession>A0A392MGT1</accession>
<dbReference type="EMBL" id="LXQA010010105">
    <property type="protein sequence ID" value="MCH86305.1"/>
    <property type="molecule type" value="Genomic_DNA"/>
</dbReference>
<dbReference type="InterPro" id="IPR026960">
    <property type="entry name" value="RVT-Znf"/>
</dbReference>
<organism evidence="2 3">
    <name type="scientific">Trifolium medium</name>
    <dbReference type="NCBI Taxonomy" id="97028"/>
    <lineage>
        <taxon>Eukaryota</taxon>
        <taxon>Viridiplantae</taxon>
        <taxon>Streptophyta</taxon>
        <taxon>Embryophyta</taxon>
        <taxon>Tracheophyta</taxon>
        <taxon>Spermatophyta</taxon>
        <taxon>Magnoliopsida</taxon>
        <taxon>eudicotyledons</taxon>
        <taxon>Gunneridae</taxon>
        <taxon>Pentapetalae</taxon>
        <taxon>rosids</taxon>
        <taxon>fabids</taxon>
        <taxon>Fabales</taxon>
        <taxon>Fabaceae</taxon>
        <taxon>Papilionoideae</taxon>
        <taxon>50 kb inversion clade</taxon>
        <taxon>NPAAA clade</taxon>
        <taxon>Hologalegina</taxon>
        <taxon>IRL clade</taxon>
        <taxon>Trifolieae</taxon>
        <taxon>Trifolium</taxon>
    </lineage>
</organism>